<protein>
    <submittedName>
        <fullName evidence="3">SET domain-containing protein</fullName>
    </submittedName>
</protein>
<proteinExistence type="predicted"/>
<dbReference type="EMBL" id="KZ678131">
    <property type="protein sequence ID" value="PSN70819.1"/>
    <property type="molecule type" value="Genomic_DNA"/>
</dbReference>
<dbReference type="InterPro" id="IPR001214">
    <property type="entry name" value="SET_dom"/>
</dbReference>
<evidence type="ECO:0000259" key="2">
    <source>
        <dbReference type="PROSITE" id="PS50280"/>
    </source>
</evidence>
<dbReference type="Gene3D" id="2.170.270.10">
    <property type="entry name" value="SET domain"/>
    <property type="match status" value="1"/>
</dbReference>
<gene>
    <name evidence="3" type="ORF">BS50DRAFT_486261</name>
</gene>
<keyword evidence="4" id="KW-1185">Reference proteome</keyword>
<dbReference type="InterPro" id="IPR011990">
    <property type="entry name" value="TPR-like_helical_dom_sf"/>
</dbReference>
<sequence length="356" mass="40186">MFFNVLHLIPLSIISTALASHQCEPPLPYTFEIPTWQSQNFSCIGSPEVFTVGSSPGKGLGVFATRTLEPGDVILREAPVFRITPPEFRDGIGYSLHEMGALIRKEFNLLSESAKSEVLALHAYTNEAEKKALDGLVPIFRSNAYNTGTEIGLFPKIARINHSCRPSASYSWSEKLGKRVVYANRRIEEGEEIFVSYIPLLRTYEERQKRLDQYGFKCSCEACTHGRKESDRRRIDIQKAIEAFEPQMSLGVPQSKVGKKKALRNVDASLELVKLMEEEGLSDYYAKAYRIVAVSYARVENWEQAALWSVKGYGLRYMADPGSKDTREMHGLTKHMISKWNEEVRNKSMKEGASGL</sequence>
<dbReference type="CDD" id="cd20071">
    <property type="entry name" value="SET_SMYD"/>
    <property type="match status" value="1"/>
</dbReference>
<feature type="signal peptide" evidence="1">
    <location>
        <begin position="1"/>
        <end position="19"/>
    </location>
</feature>
<dbReference type="Pfam" id="PF00856">
    <property type="entry name" value="SET"/>
    <property type="match status" value="1"/>
</dbReference>
<evidence type="ECO:0000313" key="3">
    <source>
        <dbReference type="EMBL" id="PSN70819.1"/>
    </source>
</evidence>
<reference evidence="3 4" key="1">
    <citation type="journal article" date="2018" name="Front. Microbiol.">
        <title>Genome-Wide Analysis of Corynespora cassiicola Leaf Fall Disease Putative Effectors.</title>
        <authorList>
            <person name="Lopez D."/>
            <person name="Ribeiro S."/>
            <person name="Label P."/>
            <person name="Fumanal B."/>
            <person name="Venisse J.S."/>
            <person name="Kohler A."/>
            <person name="de Oliveira R.R."/>
            <person name="Labutti K."/>
            <person name="Lipzen A."/>
            <person name="Lail K."/>
            <person name="Bauer D."/>
            <person name="Ohm R.A."/>
            <person name="Barry K.W."/>
            <person name="Spatafora J."/>
            <person name="Grigoriev I.V."/>
            <person name="Martin F.M."/>
            <person name="Pujade-Renaud V."/>
        </authorList>
    </citation>
    <scope>NUCLEOTIDE SEQUENCE [LARGE SCALE GENOMIC DNA]</scope>
    <source>
        <strain evidence="3 4">Philippines</strain>
    </source>
</reference>
<dbReference type="Gene3D" id="1.25.40.10">
    <property type="entry name" value="Tetratricopeptide repeat domain"/>
    <property type="match status" value="1"/>
</dbReference>
<dbReference type="InterPro" id="IPR053185">
    <property type="entry name" value="SET_domain_protein"/>
</dbReference>
<dbReference type="PANTHER" id="PTHR47332:SF2">
    <property type="entry name" value="SET-6"/>
    <property type="match status" value="1"/>
</dbReference>
<dbReference type="Proteomes" id="UP000240883">
    <property type="component" value="Unassembled WGS sequence"/>
</dbReference>
<dbReference type="InterPro" id="IPR046341">
    <property type="entry name" value="SET_dom_sf"/>
</dbReference>
<feature type="domain" description="SET" evidence="2">
    <location>
        <begin position="48"/>
        <end position="198"/>
    </location>
</feature>
<dbReference type="AlphaFoldDB" id="A0A2T2NZL9"/>
<name>A0A2T2NZL9_CORCC</name>
<dbReference type="SUPFAM" id="SSF82199">
    <property type="entry name" value="SET domain"/>
    <property type="match status" value="1"/>
</dbReference>
<dbReference type="OrthoDB" id="265717at2759"/>
<evidence type="ECO:0000313" key="4">
    <source>
        <dbReference type="Proteomes" id="UP000240883"/>
    </source>
</evidence>
<evidence type="ECO:0000256" key="1">
    <source>
        <dbReference type="SAM" id="SignalP"/>
    </source>
</evidence>
<dbReference type="STRING" id="1448308.A0A2T2NZL9"/>
<dbReference type="SMART" id="SM00317">
    <property type="entry name" value="SET"/>
    <property type="match status" value="1"/>
</dbReference>
<dbReference type="PROSITE" id="PS50280">
    <property type="entry name" value="SET"/>
    <property type="match status" value="1"/>
</dbReference>
<organism evidence="3 4">
    <name type="scientific">Corynespora cassiicola Philippines</name>
    <dbReference type="NCBI Taxonomy" id="1448308"/>
    <lineage>
        <taxon>Eukaryota</taxon>
        <taxon>Fungi</taxon>
        <taxon>Dikarya</taxon>
        <taxon>Ascomycota</taxon>
        <taxon>Pezizomycotina</taxon>
        <taxon>Dothideomycetes</taxon>
        <taxon>Pleosporomycetidae</taxon>
        <taxon>Pleosporales</taxon>
        <taxon>Corynesporascaceae</taxon>
        <taxon>Corynespora</taxon>
    </lineage>
</organism>
<feature type="chain" id="PRO_5015537500" evidence="1">
    <location>
        <begin position="20"/>
        <end position="356"/>
    </location>
</feature>
<keyword evidence="1" id="KW-0732">Signal</keyword>
<dbReference type="PANTHER" id="PTHR47332">
    <property type="entry name" value="SET DOMAIN-CONTAINING PROTEIN 5"/>
    <property type="match status" value="1"/>
</dbReference>
<accession>A0A2T2NZL9</accession>